<dbReference type="Proteomes" id="UP001597502">
    <property type="component" value="Unassembled WGS sequence"/>
</dbReference>
<feature type="region of interest" description="Disordered" evidence="1">
    <location>
        <begin position="34"/>
        <end position="86"/>
    </location>
</feature>
<accession>A0ABW5V443</accession>
<organism evidence="3 4">
    <name type="scientific">Lentibacillus juripiscarius</name>
    <dbReference type="NCBI Taxonomy" id="257446"/>
    <lineage>
        <taxon>Bacteria</taxon>
        <taxon>Bacillati</taxon>
        <taxon>Bacillota</taxon>
        <taxon>Bacilli</taxon>
        <taxon>Bacillales</taxon>
        <taxon>Bacillaceae</taxon>
        <taxon>Lentibacillus</taxon>
    </lineage>
</organism>
<evidence type="ECO:0008006" key="5">
    <source>
        <dbReference type="Google" id="ProtNLM"/>
    </source>
</evidence>
<keyword evidence="2" id="KW-1133">Transmembrane helix</keyword>
<keyword evidence="4" id="KW-1185">Reference proteome</keyword>
<dbReference type="RefSeq" id="WP_382391956.1">
    <property type="nucleotide sequence ID" value="NZ_JBHUNA010000009.1"/>
</dbReference>
<comment type="caution">
    <text evidence="3">The sequence shown here is derived from an EMBL/GenBank/DDBJ whole genome shotgun (WGS) entry which is preliminary data.</text>
</comment>
<reference evidence="4" key="1">
    <citation type="journal article" date="2019" name="Int. J. Syst. Evol. Microbiol.">
        <title>The Global Catalogue of Microorganisms (GCM) 10K type strain sequencing project: providing services to taxonomists for standard genome sequencing and annotation.</title>
        <authorList>
            <consortium name="The Broad Institute Genomics Platform"/>
            <consortium name="The Broad Institute Genome Sequencing Center for Infectious Disease"/>
            <person name="Wu L."/>
            <person name="Ma J."/>
        </authorList>
    </citation>
    <scope>NUCLEOTIDE SEQUENCE [LARGE SCALE GENOMIC DNA]</scope>
    <source>
        <strain evidence="4">TISTR 1535</strain>
    </source>
</reference>
<sequence length="224" mass="26152">MGEKAKNIIVYSVMVIIITLFLVSIFVGKTMPEDTSNDVSKVNTTSNQPVRAYKGRTEETKGTTTDPNVIQENHEQQEIETPDPDTLKEPKSFYRKYFSDEQIKQSKKVAKQFATNYYAFNGDRPTQHIKNARAYMTDKMYQKLVEKTPKPTATIYKKQIVSAEVYEPYEPSKEYFVWKVRITGDIYNSKGKKTKQEIVNYTLKMKQTEETFQVRNYMLNVLHH</sequence>
<keyword evidence="2" id="KW-0812">Transmembrane</keyword>
<feature type="transmembrane region" description="Helical" evidence="2">
    <location>
        <begin position="7"/>
        <end position="27"/>
    </location>
</feature>
<evidence type="ECO:0000256" key="2">
    <source>
        <dbReference type="SAM" id="Phobius"/>
    </source>
</evidence>
<protein>
    <recommendedName>
        <fullName evidence="5">Transposase</fullName>
    </recommendedName>
</protein>
<evidence type="ECO:0000313" key="4">
    <source>
        <dbReference type="Proteomes" id="UP001597502"/>
    </source>
</evidence>
<gene>
    <name evidence="3" type="ORF">ACFSUO_05670</name>
</gene>
<proteinExistence type="predicted"/>
<keyword evidence="2" id="KW-0472">Membrane</keyword>
<evidence type="ECO:0000256" key="1">
    <source>
        <dbReference type="SAM" id="MobiDB-lite"/>
    </source>
</evidence>
<name>A0ABW5V443_9BACI</name>
<evidence type="ECO:0000313" key="3">
    <source>
        <dbReference type="EMBL" id="MFD2760458.1"/>
    </source>
</evidence>
<dbReference type="EMBL" id="JBHUNA010000009">
    <property type="protein sequence ID" value="MFD2760458.1"/>
    <property type="molecule type" value="Genomic_DNA"/>
</dbReference>
<feature type="compositionally biased region" description="Polar residues" evidence="1">
    <location>
        <begin position="34"/>
        <end position="49"/>
    </location>
</feature>